<dbReference type="RefSeq" id="WP_188941227.1">
    <property type="nucleotide sequence ID" value="NZ_BMNA01000003.1"/>
</dbReference>
<dbReference type="AlphaFoldDB" id="A0A917SV36"/>
<sequence length="76" mass="8625">MAILIHARLIERDGDDLTYEVDDDGETTKIVVPTADYASVYTRNPDEQWLAERVAGRVFTVRERTGAFPDTFSIFS</sequence>
<protein>
    <submittedName>
        <fullName evidence="1">Uncharacterized protein</fullName>
    </submittedName>
</protein>
<reference evidence="1" key="2">
    <citation type="submission" date="2020-09" db="EMBL/GenBank/DDBJ databases">
        <authorList>
            <person name="Sun Q."/>
            <person name="Zhou Y."/>
        </authorList>
    </citation>
    <scope>NUCLEOTIDE SEQUENCE</scope>
    <source>
        <strain evidence="1">CGMCC 4.7308</strain>
    </source>
</reference>
<gene>
    <name evidence="1" type="ORF">GCM10011594_18640</name>
</gene>
<proteinExistence type="predicted"/>
<evidence type="ECO:0000313" key="2">
    <source>
        <dbReference type="Proteomes" id="UP000655208"/>
    </source>
</evidence>
<evidence type="ECO:0000313" key="1">
    <source>
        <dbReference type="EMBL" id="GGL98980.1"/>
    </source>
</evidence>
<name>A0A917SV36_9ACTN</name>
<dbReference type="Proteomes" id="UP000655208">
    <property type="component" value="Unassembled WGS sequence"/>
</dbReference>
<keyword evidence="2" id="KW-1185">Reference proteome</keyword>
<reference evidence="1" key="1">
    <citation type="journal article" date="2014" name="Int. J. Syst. Evol. Microbiol.">
        <title>Complete genome sequence of Corynebacterium casei LMG S-19264T (=DSM 44701T), isolated from a smear-ripened cheese.</title>
        <authorList>
            <consortium name="US DOE Joint Genome Institute (JGI-PGF)"/>
            <person name="Walter F."/>
            <person name="Albersmeier A."/>
            <person name="Kalinowski J."/>
            <person name="Ruckert C."/>
        </authorList>
    </citation>
    <scope>NUCLEOTIDE SEQUENCE</scope>
    <source>
        <strain evidence="1">CGMCC 4.7308</strain>
    </source>
</reference>
<organism evidence="1 2">
    <name type="scientific">Nakamurella endophytica</name>
    <dbReference type="NCBI Taxonomy" id="1748367"/>
    <lineage>
        <taxon>Bacteria</taxon>
        <taxon>Bacillati</taxon>
        <taxon>Actinomycetota</taxon>
        <taxon>Actinomycetes</taxon>
        <taxon>Nakamurellales</taxon>
        <taxon>Nakamurellaceae</taxon>
        <taxon>Nakamurella</taxon>
    </lineage>
</organism>
<comment type="caution">
    <text evidence="1">The sequence shown here is derived from an EMBL/GenBank/DDBJ whole genome shotgun (WGS) entry which is preliminary data.</text>
</comment>
<accession>A0A917SV36</accession>
<dbReference type="EMBL" id="BMNA01000003">
    <property type="protein sequence ID" value="GGL98980.1"/>
    <property type="molecule type" value="Genomic_DNA"/>
</dbReference>